<evidence type="ECO:0000313" key="1">
    <source>
        <dbReference type="EMBL" id="GLK99478.1"/>
    </source>
</evidence>
<reference evidence="1" key="2">
    <citation type="submission" date="2023-01" db="EMBL/GenBank/DDBJ databases">
        <authorList>
            <person name="Sun Q."/>
            <person name="Evtushenko L."/>
        </authorList>
    </citation>
    <scope>NUCLEOTIDE SEQUENCE</scope>
    <source>
        <strain evidence="1">VKM Ac-1321</strain>
    </source>
</reference>
<name>A0A9W6KEY6_9ACTN</name>
<sequence length="70" mass="7313">MREKTLGRWIVRLAVTIGFGSVALGLSAAAASADPITIVRFHPLPGSVSAPTVTNAGSAQVFVTEDFAWE</sequence>
<dbReference type="EMBL" id="BSFP01000004">
    <property type="protein sequence ID" value="GLK99478.1"/>
    <property type="molecule type" value="Genomic_DNA"/>
</dbReference>
<organism evidence="1 2">
    <name type="scientific">Dactylosporangium matsuzakiense</name>
    <dbReference type="NCBI Taxonomy" id="53360"/>
    <lineage>
        <taxon>Bacteria</taxon>
        <taxon>Bacillati</taxon>
        <taxon>Actinomycetota</taxon>
        <taxon>Actinomycetes</taxon>
        <taxon>Micromonosporales</taxon>
        <taxon>Micromonosporaceae</taxon>
        <taxon>Dactylosporangium</taxon>
    </lineage>
</organism>
<gene>
    <name evidence="1" type="ORF">GCM10017581_012190</name>
</gene>
<dbReference type="RefSeq" id="WP_261961579.1">
    <property type="nucleotide sequence ID" value="NZ_BAAAXA010000001.1"/>
</dbReference>
<reference evidence="1" key="1">
    <citation type="journal article" date="2014" name="Int. J. Syst. Evol. Microbiol.">
        <title>Complete genome sequence of Corynebacterium casei LMG S-19264T (=DSM 44701T), isolated from a smear-ripened cheese.</title>
        <authorList>
            <consortium name="US DOE Joint Genome Institute (JGI-PGF)"/>
            <person name="Walter F."/>
            <person name="Albersmeier A."/>
            <person name="Kalinowski J."/>
            <person name="Ruckert C."/>
        </authorList>
    </citation>
    <scope>NUCLEOTIDE SEQUENCE</scope>
    <source>
        <strain evidence="1">VKM Ac-1321</strain>
    </source>
</reference>
<dbReference type="AlphaFoldDB" id="A0A9W6KEY6"/>
<comment type="caution">
    <text evidence="1">The sequence shown here is derived from an EMBL/GenBank/DDBJ whole genome shotgun (WGS) entry which is preliminary data.</text>
</comment>
<proteinExistence type="predicted"/>
<dbReference type="Proteomes" id="UP001143480">
    <property type="component" value="Unassembled WGS sequence"/>
</dbReference>
<protein>
    <submittedName>
        <fullName evidence="1">Uncharacterized protein</fullName>
    </submittedName>
</protein>
<keyword evidence="2" id="KW-1185">Reference proteome</keyword>
<evidence type="ECO:0000313" key="2">
    <source>
        <dbReference type="Proteomes" id="UP001143480"/>
    </source>
</evidence>
<accession>A0A9W6KEY6</accession>